<dbReference type="GO" id="GO:0005886">
    <property type="term" value="C:plasma membrane"/>
    <property type="evidence" value="ECO:0007669"/>
    <property type="project" value="TreeGrafter"/>
</dbReference>
<comment type="caution">
    <text evidence="7">The sequence shown here is derived from an EMBL/GenBank/DDBJ whole genome shotgun (WGS) entry which is preliminary data.</text>
</comment>
<evidence type="ECO:0000313" key="8">
    <source>
        <dbReference type="Proteomes" id="UP001050691"/>
    </source>
</evidence>
<dbReference type="PANTHER" id="PTHR23502:SF20">
    <property type="entry name" value="TRANSPORTER, PUTATIVE (AFU_ORTHOLOGUE AFUA_6G13880)-RELATED"/>
    <property type="match status" value="1"/>
</dbReference>
<evidence type="ECO:0000256" key="4">
    <source>
        <dbReference type="ARBA" id="ARBA00023136"/>
    </source>
</evidence>
<evidence type="ECO:0000313" key="7">
    <source>
        <dbReference type="EMBL" id="GJJ08529.1"/>
    </source>
</evidence>
<feature type="transmembrane region" description="Helical" evidence="5">
    <location>
        <begin position="119"/>
        <end position="138"/>
    </location>
</feature>
<evidence type="ECO:0000256" key="3">
    <source>
        <dbReference type="ARBA" id="ARBA00022989"/>
    </source>
</evidence>
<dbReference type="SUPFAM" id="SSF103473">
    <property type="entry name" value="MFS general substrate transporter"/>
    <property type="match status" value="1"/>
</dbReference>
<dbReference type="InterPro" id="IPR011701">
    <property type="entry name" value="MFS"/>
</dbReference>
<dbReference type="InterPro" id="IPR020846">
    <property type="entry name" value="MFS_dom"/>
</dbReference>
<keyword evidence="2 5" id="KW-0812">Transmembrane</keyword>
<evidence type="ECO:0000256" key="5">
    <source>
        <dbReference type="SAM" id="Phobius"/>
    </source>
</evidence>
<dbReference type="Proteomes" id="UP001050691">
    <property type="component" value="Unassembled WGS sequence"/>
</dbReference>
<evidence type="ECO:0000259" key="6">
    <source>
        <dbReference type="PROSITE" id="PS50850"/>
    </source>
</evidence>
<dbReference type="EMBL" id="BPWL01000003">
    <property type="protein sequence ID" value="GJJ08529.1"/>
    <property type="molecule type" value="Genomic_DNA"/>
</dbReference>
<comment type="subcellular location">
    <subcellularLocation>
        <location evidence="1">Membrane</location>
        <topology evidence="1">Multi-pass membrane protein</topology>
    </subcellularLocation>
</comment>
<dbReference type="GO" id="GO:0022857">
    <property type="term" value="F:transmembrane transporter activity"/>
    <property type="evidence" value="ECO:0007669"/>
    <property type="project" value="InterPro"/>
</dbReference>
<accession>A0AAV5A709</accession>
<name>A0AAV5A709_9AGAM</name>
<evidence type="ECO:0000256" key="2">
    <source>
        <dbReference type="ARBA" id="ARBA00022692"/>
    </source>
</evidence>
<keyword evidence="4 5" id="KW-0472">Membrane</keyword>
<dbReference type="AlphaFoldDB" id="A0AAV5A709"/>
<keyword evidence="3 5" id="KW-1133">Transmembrane helix</keyword>
<feature type="transmembrane region" description="Helical" evidence="5">
    <location>
        <begin position="92"/>
        <end position="113"/>
    </location>
</feature>
<proteinExistence type="predicted"/>
<feature type="transmembrane region" description="Helical" evidence="5">
    <location>
        <begin position="202"/>
        <end position="221"/>
    </location>
</feature>
<dbReference type="PROSITE" id="PS50850">
    <property type="entry name" value="MFS"/>
    <property type="match status" value="1"/>
</dbReference>
<gene>
    <name evidence="7" type="ORF">Clacol_002747</name>
</gene>
<keyword evidence="8" id="KW-1185">Reference proteome</keyword>
<dbReference type="PANTHER" id="PTHR23502">
    <property type="entry name" value="MAJOR FACILITATOR SUPERFAMILY"/>
    <property type="match status" value="1"/>
</dbReference>
<evidence type="ECO:0000256" key="1">
    <source>
        <dbReference type="ARBA" id="ARBA00004141"/>
    </source>
</evidence>
<protein>
    <recommendedName>
        <fullName evidence="6">Major facilitator superfamily (MFS) profile domain-containing protein</fullName>
    </recommendedName>
</protein>
<organism evidence="7 8">
    <name type="scientific">Clathrus columnatus</name>
    <dbReference type="NCBI Taxonomy" id="1419009"/>
    <lineage>
        <taxon>Eukaryota</taxon>
        <taxon>Fungi</taxon>
        <taxon>Dikarya</taxon>
        <taxon>Basidiomycota</taxon>
        <taxon>Agaricomycotina</taxon>
        <taxon>Agaricomycetes</taxon>
        <taxon>Phallomycetidae</taxon>
        <taxon>Phallales</taxon>
        <taxon>Clathraceae</taxon>
        <taxon>Clathrus</taxon>
    </lineage>
</organism>
<feature type="domain" description="Major facilitator superfamily (MFS) profile" evidence="6">
    <location>
        <begin position="1"/>
        <end position="323"/>
    </location>
</feature>
<sequence>MPLGILDTKEKQEVPGTCLLSDDPNQKALELYKGVDISSLKHGTGKCWSLAPPFQRDSDIILVPQPSDDPVSADLVGLAAEFNVSVQAMSRALGTALVATLAIATMVWSMLSVTWGKRPIYLASTLIMLIGCIVSGEAKTYGVLLGGRILQGIGQAVLEFLVGSSLAEIYFLHERGLPVAMLKFHTTAPIAGQILQHLNFRWCFRIFSIATLILFILQIFFMPETVYVRRNVLVHQDTKDVMEHHPSDDKASRDIEEEGRPVPALMSYRRSLRVFSGRYATNESALRIVWTPFALLASPTVIVDCHRQSADAALGALIFGKLD</sequence>
<reference evidence="7" key="1">
    <citation type="submission" date="2021-10" db="EMBL/GenBank/DDBJ databases">
        <title>De novo Genome Assembly of Clathrus columnatus (Basidiomycota, Fungi) Using Illumina and Nanopore Sequence Data.</title>
        <authorList>
            <person name="Ogiso-Tanaka E."/>
            <person name="Itagaki H."/>
            <person name="Hosoya T."/>
            <person name="Hosaka K."/>
        </authorList>
    </citation>
    <scope>NUCLEOTIDE SEQUENCE</scope>
    <source>
        <strain evidence="7">MO-923</strain>
    </source>
</reference>
<dbReference type="InterPro" id="IPR036259">
    <property type="entry name" value="MFS_trans_sf"/>
</dbReference>
<dbReference type="Gene3D" id="1.20.1250.20">
    <property type="entry name" value="MFS general substrate transporter like domains"/>
    <property type="match status" value="1"/>
</dbReference>
<dbReference type="Pfam" id="PF07690">
    <property type="entry name" value="MFS_1"/>
    <property type="match status" value="1"/>
</dbReference>